<dbReference type="InterPro" id="IPR027994">
    <property type="entry name" value="WxL_dom"/>
</dbReference>
<protein>
    <submittedName>
        <fullName evidence="3">Cell surface protein</fullName>
    </submittedName>
</protein>
<proteinExistence type="predicted"/>
<feature type="domain" description="WxL" evidence="2">
    <location>
        <begin position="57"/>
        <end position="304"/>
    </location>
</feature>
<sequence>MKFTKLTSSVLAGATFLSILAPTATFAKVANNSSVANGGTALPQSADTTAGISFGTKGTGYTGYLRLQYVPNTLDFGDHMLFDAAHPDFTANGLNVGTDTNNAKLGYEGNGSTDQTNKTDIFNNKAKGLESLNTTGSGEDIANKHAWVTVVDKQHMASKDTAATTAGNDGVNGDWTLSVASKDQLKTSGNKSIQGAVLSFAGTESLNTQDVYTLTDEDVDAGAKYVEPTTAGSKAVVKGLDNFSVNLDGAKTQQVIATAATDTGAGADVFAWKHENIKLTIPSESNATVENGTYEAHLTWTLSAVA</sequence>
<evidence type="ECO:0000313" key="4">
    <source>
        <dbReference type="Proteomes" id="UP000199749"/>
    </source>
</evidence>
<evidence type="ECO:0000256" key="1">
    <source>
        <dbReference type="SAM" id="SignalP"/>
    </source>
</evidence>
<dbReference type="EMBL" id="CP022474">
    <property type="protein sequence ID" value="ASN60635.1"/>
    <property type="molecule type" value="Genomic_DNA"/>
</dbReference>
<evidence type="ECO:0000313" key="3">
    <source>
        <dbReference type="EMBL" id="ASN60635.1"/>
    </source>
</evidence>
<feature type="chain" id="PRO_5042063432" evidence="1">
    <location>
        <begin position="28"/>
        <end position="306"/>
    </location>
</feature>
<dbReference type="Pfam" id="PF13731">
    <property type="entry name" value="WxL"/>
    <property type="match status" value="1"/>
</dbReference>
<feature type="signal peptide" evidence="1">
    <location>
        <begin position="1"/>
        <end position="27"/>
    </location>
</feature>
<dbReference type="RefSeq" id="WP_089557014.1">
    <property type="nucleotide sequence ID" value="NZ_CP022474.1"/>
</dbReference>
<name>A0AAC9UTF3_LATCU</name>
<dbReference type="Proteomes" id="UP000199749">
    <property type="component" value="Chromosome"/>
</dbReference>
<accession>A0AAC9UTF3</accession>
<gene>
    <name evidence="3" type="ORF">CG419_08410</name>
</gene>
<organism evidence="3 4">
    <name type="scientific">Latilactobacillus curvatus</name>
    <name type="common">Lactobacillus curvatus</name>
    <dbReference type="NCBI Taxonomy" id="28038"/>
    <lineage>
        <taxon>Bacteria</taxon>
        <taxon>Bacillati</taxon>
        <taxon>Bacillota</taxon>
        <taxon>Bacilli</taxon>
        <taxon>Lactobacillales</taxon>
        <taxon>Lactobacillaceae</taxon>
        <taxon>Latilactobacillus</taxon>
    </lineage>
</organism>
<keyword evidence="1" id="KW-0732">Signal</keyword>
<evidence type="ECO:0000259" key="2">
    <source>
        <dbReference type="Pfam" id="PF13731"/>
    </source>
</evidence>
<dbReference type="AlphaFoldDB" id="A0AAC9UTF3"/>
<reference evidence="3 4" key="1">
    <citation type="submission" date="2017-07" db="EMBL/GenBank/DDBJ databases">
        <title>Lactobacillus curvatus MRS6 whole genome.</title>
        <authorList>
            <person name="Jans C."/>
            <person name="Lagler S."/>
            <person name="Lacroix C."/>
            <person name="Meile L."/>
            <person name="Stevens M.J.A."/>
        </authorList>
    </citation>
    <scope>NUCLEOTIDE SEQUENCE [LARGE SCALE GENOMIC DNA]</scope>
    <source>
        <strain evidence="3 4">MRS6</strain>
    </source>
</reference>